<dbReference type="EMBL" id="UINC01034405">
    <property type="protein sequence ID" value="SVB25197.1"/>
    <property type="molecule type" value="Genomic_DNA"/>
</dbReference>
<evidence type="ECO:0000256" key="1">
    <source>
        <dbReference type="ARBA" id="ARBA00022741"/>
    </source>
</evidence>
<reference evidence="3" key="1">
    <citation type="submission" date="2018-05" db="EMBL/GenBank/DDBJ databases">
        <authorList>
            <person name="Lanie J.A."/>
            <person name="Ng W.-L."/>
            <person name="Kazmierczak K.M."/>
            <person name="Andrzejewski T.M."/>
            <person name="Davidsen T.M."/>
            <person name="Wayne K.J."/>
            <person name="Tettelin H."/>
            <person name="Glass J.I."/>
            <person name="Rusch D."/>
            <person name="Podicherti R."/>
            <person name="Tsui H.-C.T."/>
            <person name="Winkler M.E."/>
        </authorList>
    </citation>
    <scope>NUCLEOTIDE SEQUENCE</scope>
</reference>
<accession>A0A382CIR5</accession>
<dbReference type="InterPro" id="IPR027417">
    <property type="entry name" value="P-loop_NTPase"/>
</dbReference>
<dbReference type="NCBIfam" id="TIGR00152">
    <property type="entry name" value="dephospho-CoA kinase"/>
    <property type="match status" value="1"/>
</dbReference>
<protein>
    <recommendedName>
        <fullName evidence="4">Dephospho-CoA kinase</fullName>
    </recommendedName>
</protein>
<dbReference type="PROSITE" id="PS51219">
    <property type="entry name" value="DPCK"/>
    <property type="match status" value="1"/>
</dbReference>
<dbReference type="Gene3D" id="3.40.50.300">
    <property type="entry name" value="P-loop containing nucleotide triphosphate hydrolases"/>
    <property type="match status" value="1"/>
</dbReference>
<keyword evidence="1" id="KW-0547">Nucleotide-binding</keyword>
<dbReference type="SUPFAM" id="SSF52540">
    <property type="entry name" value="P-loop containing nucleoside triphosphate hydrolases"/>
    <property type="match status" value="1"/>
</dbReference>
<dbReference type="AlphaFoldDB" id="A0A382CIR5"/>
<dbReference type="InterPro" id="IPR001977">
    <property type="entry name" value="Depp_CoAkinase"/>
</dbReference>
<dbReference type="HAMAP" id="MF_00376">
    <property type="entry name" value="Dephospho_CoA_kinase"/>
    <property type="match status" value="1"/>
</dbReference>
<organism evidence="3">
    <name type="scientific">marine metagenome</name>
    <dbReference type="NCBI Taxonomy" id="408172"/>
    <lineage>
        <taxon>unclassified sequences</taxon>
        <taxon>metagenomes</taxon>
        <taxon>ecological metagenomes</taxon>
    </lineage>
</organism>
<dbReference type="PANTHER" id="PTHR10695:SF46">
    <property type="entry name" value="BIFUNCTIONAL COENZYME A SYNTHASE-RELATED"/>
    <property type="match status" value="1"/>
</dbReference>
<dbReference type="GO" id="GO:0005524">
    <property type="term" value="F:ATP binding"/>
    <property type="evidence" value="ECO:0007669"/>
    <property type="project" value="UniProtKB-KW"/>
</dbReference>
<dbReference type="PANTHER" id="PTHR10695">
    <property type="entry name" value="DEPHOSPHO-COA KINASE-RELATED"/>
    <property type="match status" value="1"/>
</dbReference>
<dbReference type="GO" id="GO:0004140">
    <property type="term" value="F:dephospho-CoA kinase activity"/>
    <property type="evidence" value="ECO:0007669"/>
    <property type="project" value="InterPro"/>
</dbReference>
<dbReference type="GO" id="GO:0015937">
    <property type="term" value="P:coenzyme A biosynthetic process"/>
    <property type="evidence" value="ECO:0007669"/>
    <property type="project" value="InterPro"/>
</dbReference>
<dbReference type="CDD" id="cd02022">
    <property type="entry name" value="DPCK"/>
    <property type="match status" value="1"/>
</dbReference>
<dbReference type="Pfam" id="PF01121">
    <property type="entry name" value="CoaE"/>
    <property type="match status" value="1"/>
</dbReference>
<name>A0A382CIR5_9ZZZZ</name>
<evidence type="ECO:0000313" key="3">
    <source>
        <dbReference type="EMBL" id="SVB25197.1"/>
    </source>
</evidence>
<proteinExistence type="inferred from homology"/>
<sequence>MPPVLTIALTGGIGSGKTSIASIFKSLGVPIIDSDTISKEIILPGKPCFKDIVNEFGEEILTNKGTIDRYKLRDIIFNNDKARIKLENIIHPVVFKNIDTEISLINYPYCLVIIPLLIETKSTERFDRILVIDALESLQFERIVKRDDISPILIKKIIKTQAKRKERLRYANDIIVNNDTIMNLNKSINTLHKKYLGLSNNNHK</sequence>
<gene>
    <name evidence="3" type="ORF">METZ01_LOCUS178051</name>
</gene>
<evidence type="ECO:0008006" key="4">
    <source>
        <dbReference type="Google" id="ProtNLM"/>
    </source>
</evidence>
<evidence type="ECO:0000256" key="2">
    <source>
        <dbReference type="ARBA" id="ARBA00022840"/>
    </source>
</evidence>
<keyword evidence="2" id="KW-0067">ATP-binding</keyword>